<name>A0A9P4LSM2_9PLEO</name>
<keyword evidence="2" id="KW-0812">Transmembrane</keyword>
<evidence type="ECO:0000313" key="4">
    <source>
        <dbReference type="Proteomes" id="UP000799777"/>
    </source>
</evidence>
<sequence>MAAPHNDPYCYTRNGTTITSKAYQPCNNSTKASACCGTNHQGAGDTLVADDKCMDNGLCQNFEGFDGTNTATVGPTSSVPSATSASTTSSVVSFTSANTLAATSSHAKDTASGGLSTGAKAGIEVGVAIVVILATAVLVLLLRLRKSKSSKHDQIETSTSAAVVVTAEHEIKNPPQMHVHESGGHGTSELETSPAELGVYDIPHELNTPGHGSQ</sequence>
<evidence type="ECO:0000256" key="2">
    <source>
        <dbReference type="SAM" id="Phobius"/>
    </source>
</evidence>
<feature type="region of interest" description="Disordered" evidence="1">
    <location>
        <begin position="175"/>
        <end position="214"/>
    </location>
</feature>
<evidence type="ECO:0000256" key="1">
    <source>
        <dbReference type="SAM" id="MobiDB-lite"/>
    </source>
</evidence>
<protein>
    <submittedName>
        <fullName evidence="3">Uncharacterized protein</fullName>
    </submittedName>
</protein>
<dbReference type="Proteomes" id="UP000799777">
    <property type="component" value="Unassembled WGS sequence"/>
</dbReference>
<keyword evidence="4" id="KW-1185">Reference proteome</keyword>
<feature type="transmembrane region" description="Helical" evidence="2">
    <location>
        <begin position="125"/>
        <end position="144"/>
    </location>
</feature>
<dbReference type="EMBL" id="ML978164">
    <property type="protein sequence ID" value="KAF2033899.1"/>
    <property type="molecule type" value="Genomic_DNA"/>
</dbReference>
<proteinExistence type="predicted"/>
<comment type="caution">
    <text evidence="3">The sequence shown here is derived from an EMBL/GenBank/DDBJ whole genome shotgun (WGS) entry which is preliminary data.</text>
</comment>
<keyword evidence="2" id="KW-1133">Transmembrane helix</keyword>
<dbReference type="AlphaFoldDB" id="A0A9P4LSM2"/>
<dbReference type="OrthoDB" id="5215637at2759"/>
<evidence type="ECO:0000313" key="3">
    <source>
        <dbReference type="EMBL" id="KAF2033899.1"/>
    </source>
</evidence>
<keyword evidence="2" id="KW-0472">Membrane</keyword>
<organism evidence="3 4">
    <name type="scientific">Setomelanomma holmii</name>
    <dbReference type="NCBI Taxonomy" id="210430"/>
    <lineage>
        <taxon>Eukaryota</taxon>
        <taxon>Fungi</taxon>
        <taxon>Dikarya</taxon>
        <taxon>Ascomycota</taxon>
        <taxon>Pezizomycotina</taxon>
        <taxon>Dothideomycetes</taxon>
        <taxon>Pleosporomycetidae</taxon>
        <taxon>Pleosporales</taxon>
        <taxon>Pleosporineae</taxon>
        <taxon>Phaeosphaeriaceae</taxon>
        <taxon>Setomelanomma</taxon>
    </lineage>
</organism>
<reference evidence="3" key="1">
    <citation type="journal article" date="2020" name="Stud. Mycol.">
        <title>101 Dothideomycetes genomes: a test case for predicting lifestyles and emergence of pathogens.</title>
        <authorList>
            <person name="Haridas S."/>
            <person name="Albert R."/>
            <person name="Binder M."/>
            <person name="Bloem J."/>
            <person name="Labutti K."/>
            <person name="Salamov A."/>
            <person name="Andreopoulos B."/>
            <person name="Baker S."/>
            <person name="Barry K."/>
            <person name="Bills G."/>
            <person name="Bluhm B."/>
            <person name="Cannon C."/>
            <person name="Castanera R."/>
            <person name="Culley D."/>
            <person name="Daum C."/>
            <person name="Ezra D."/>
            <person name="Gonzalez J."/>
            <person name="Henrissat B."/>
            <person name="Kuo A."/>
            <person name="Liang C."/>
            <person name="Lipzen A."/>
            <person name="Lutzoni F."/>
            <person name="Magnuson J."/>
            <person name="Mondo S."/>
            <person name="Nolan M."/>
            <person name="Ohm R."/>
            <person name="Pangilinan J."/>
            <person name="Park H.-J."/>
            <person name="Ramirez L."/>
            <person name="Alfaro M."/>
            <person name="Sun H."/>
            <person name="Tritt A."/>
            <person name="Yoshinaga Y."/>
            <person name="Zwiers L.-H."/>
            <person name="Turgeon B."/>
            <person name="Goodwin S."/>
            <person name="Spatafora J."/>
            <person name="Crous P."/>
            <person name="Grigoriev I."/>
        </authorList>
    </citation>
    <scope>NUCLEOTIDE SEQUENCE</scope>
    <source>
        <strain evidence="3">CBS 110217</strain>
    </source>
</reference>
<accession>A0A9P4LSM2</accession>
<gene>
    <name evidence="3" type="ORF">EK21DRAFT_86048</name>
</gene>